<comment type="similarity">
    <text evidence="1 5">Belongs to the FGGY kinase family.</text>
</comment>
<accession>A0A853DE33</accession>
<dbReference type="InterPro" id="IPR018484">
    <property type="entry name" value="FGGY_N"/>
</dbReference>
<dbReference type="EC" id="2.7.1.17" evidence="8"/>
<dbReference type="PANTHER" id="PTHR43095">
    <property type="entry name" value="SUGAR KINASE"/>
    <property type="match status" value="1"/>
</dbReference>
<name>A0A853DE33_9MICO</name>
<dbReference type="PIRSF" id="PIRSF000538">
    <property type="entry name" value="GlpK"/>
    <property type="match status" value="1"/>
</dbReference>
<evidence type="ECO:0000256" key="3">
    <source>
        <dbReference type="ARBA" id="ARBA00022679"/>
    </source>
</evidence>
<dbReference type="GO" id="GO:0042732">
    <property type="term" value="P:D-xylose metabolic process"/>
    <property type="evidence" value="ECO:0007669"/>
    <property type="project" value="UniProtKB-KW"/>
</dbReference>
<evidence type="ECO:0000259" key="6">
    <source>
        <dbReference type="Pfam" id="PF00370"/>
    </source>
</evidence>
<evidence type="ECO:0000259" key="7">
    <source>
        <dbReference type="Pfam" id="PF02782"/>
    </source>
</evidence>
<feature type="domain" description="Carbohydrate kinase FGGY C-terminal" evidence="7">
    <location>
        <begin position="188"/>
        <end position="366"/>
    </location>
</feature>
<keyword evidence="2" id="KW-0119">Carbohydrate metabolism</keyword>
<dbReference type="EMBL" id="JACCFW010000001">
    <property type="protein sequence ID" value="NYJ74917.1"/>
    <property type="molecule type" value="Genomic_DNA"/>
</dbReference>
<proteinExistence type="inferred from homology"/>
<comment type="caution">
    <text evidence="8">The sequence shown here is derived from an EMBL/GenBank/DDBJ whole genome shotgun (WGS) entry which is preliminary data.</text>
</comment>
<dbReference type="InterPro" id="IPR018485">
    <property type="entry name" value="FGGY_C"/>
</dbReference>
<sequence length="418" mass="44023">MKAISVAAQCHGLVAMDADGAVIRPAKLWNDTTSAPEMAWLLRQLPPAEWARRTGSVPTAAFTVSKLLWLRRHEPAHFAALATVLLPHDWLTWRLTGRKVSDRSEASGTGYFDASTGRYDTAILALIDDDVDWTPRVPTVLDPQTPAGHISAEASRALGLGQDTVVGPGAGDQHASALGLGARTGDVVYVFGTSGVVFTTTDEPIRDSSGMVDGVADAAGGYLPLVSTLNAAKVTDTIARLLGVDHDEFARLALAGSAHATTLVPYLDGERKPNLPHATGTLTGLSNATTREDLARAAVEGVVFGLFRGQEALQSAGAPLGGRTIVTGGAGRSPAYRQVLSDLTGRTVYVSPAHEPVADGAALQALACWSGRSITEVRNQLASDPIPDLEPRSVTGRDAYARYLSVSNWRGGDTREHP</sequence>
<evidence type="ECO:0000256" key="5">
    <source>
        <dbReference type="RuleBase" id="RU003733"/>
    </source>
</evidence>
<dbReference type="SUPFAM" id="SSF53067">
    <property type="entry name" value="Actin-like ATPase domain"/>
    <property type="match status" value="2"/>
</dbReference>
<protein>
    <submittedName>
        <fullName evidence="8">Xylulokinase</fullName>
        <ecNumber evidence="8">2.7.1.17</ecNumber>
    </submittedName>
</protein>
<keyword evidence="4 5" id="KW-0418">Kinase</keyword>
<dbReference type="InterPro" id="IPR050406">
    <property type="entry name" value="FGGY_Carb_Kinase"/>
</dbReference>
<evidence type="ECO:0000313" key="9">
    <source>
        <dbReference type="Proteomes" id="UP000571817"/>
    </source>
</evidence>
<evidence type="ECO:0000256" key="1">
    <source>
        <dbReference type="ARBA" id="ARBA00009156"/>
    </source>
</evidence>
<dbReference type="AlphaFoldDB" id="A0A853DE33"/>
<dbReference type="InterPro" id="IPR000577">
    <property type="entry name" value="Carb_kinase_FGGY"/>
</dbReference>
<dbReference type="GO" id="GO:0004856">
    <property type="term" value="F:D-xylulokinase activity"/>
    <property type="evidence" value="ECO:0007669"/>
    <property type="project" value="UniProtKB-EC"/>
</dbReference>
<keyword evidence="2" id="KW-0859">Xylose metabolism</keyword>
<reference evidence="8 9" key="1">
    <citation type="submission" date="2020-07" db="EMBL/GenBank/DDBJ databases">
        <title>Sequencing the genomes of 1000 actinobacteria strains.</title>
        <authorList>
            <person name="Klenk H.-P."/>
        </authorList>
    </citation>
    <scope>NUCLEOTIDE SEQUENCE [LARGE SCALE GENOMIC DNA]</scope>
    <source>
        <strain evidence="8 9">DSM 29531</strain>
    </source>
</reference>
<dbReference type="PANTHER" id="PTHR43095:SF5">
    <property type="entry name" value="XYLULOSE KINASE"/>
    <property type="match status" value="1"/>
</dbReference>
<dbReference type="InterPro" id="IPR018483">
    <property type="entry name" value="Carb_kinase_FGGY_CS"/>
</dbReference>
<dbReference type="Gene3D" id="3.30.420.40">
    <property type="match status" value="2"/>
</dbReference>
<organism evidence="8 9">
    <name type="scientific">Allobranchiibius huperziae</name>
    <dbReference type="NCBI Taxonomy" id="1874116"/>
    <lineage>
        <taxon>Bacteria</taxon>
        <taxon>Bacillati</taxon>
        <taxon>Actinomycetota</taxon>
        <taxon>Actinomycetes</taxon>
        <taxon>Micrococcales</taxon>
        <taxon>Dermacoccaceae</taxon>
        <taxon>Allobranchiibius</taxon>
    </lineage>
</organism>
<evidence type="ECO:0000256" key="2">
    <source>
        <dbReference type="ARBA" id="ARBA00022629"/>
    </source>
</evidence>
<dbReference type="Pfam" id="PF02782">
    <property type="entry name" value="FGGY_C"/>
    <property type="match status" value="1"/>
</dbReference>
<dbReference type="PROSITE" id="PS00445">
    <property type="entry name" value="FGGY_KINASES_2"/>
    <property type="match status" value="1"/>
</dbReference>
<evidence type="ECO:0000256" key="4">
    <source>
        <dbReference type="ARBA" id="ARBA00022777"/>
    </source>
</evidence>
<gene>
    <name evidence="8" type="ORF">HNR15_001880</name>
</gene>
<feature type="domain" description="Carbohydrate kinase FGGY N-terminal" evidence="6">
    <location>
        <begin position="2"/>
        <end position="179"/>
    </location>
</feature>
<dbReference type="Proteomes" id="UP000571817">
    <property type="component" value="Unassembled WGS sequence"/>
</dbReference>
<evidence type="ECO:0000313" key="8">
    <source>
        <dbReference type="EMBL" id="NYJ74917.1"/>
    </source>
</evidence>
<dbReference type="InterPro" id="IPR043129">
    <property type="entry name" value="ATPase_NBD"/>
</dbReference>
<keyword evidence="3 5" id="KW-0808">Transferase</keyword>
<keyword evidence="9" id="KW-1185">Reference proteome</keyword>
<dbReference type="Pfam" id="PF00370">
    <property type="entry name" value="FGGY_N"/>
    <property type="match status" value="1"/>
</dbReference>